<proteinExistence type="inferred from homology"/>
<keyword evidence="14" id="KW-1185">Reference proteome</keyword>
<keyword evidence="5" id="KW-0677">Repeat</keyword>
<accession>A0A2V5I721</accession>
<feature type="transmembrane region" description="Helical" evidence="10">
    <location>
        <begin position="848"/>
        <end position="866"/>
    </location>
</feature>
<feature type="transmembrane region" description="Helical" evidence="10">
    <location>
        <begin position="109"/>
        <end position="127"/>
    </location>
</feature>
<evidence type="ECO:0000256" key="10">
    <source>
        <dbReference type="SAM" id="Phobius"/>
    </source>
</evidence>
<keyword evidence="9 10" id="KW-0472">Membrane</keyword>
<dbReference type="GO" id="GO:0005524">
    <property type="term" value="F:ATP binding"/>
    <property type="evidence" value="ECO:0007669"/>
    <property type="project" value="UniProtKB-KW"/>
</dbReference>
<name>A0A2V5I721_9EURO</name>
<dbReference type="Proteomes" id="UP000248817">
    <property type="component" value="Unassembled WGS sequence"/>
</dbReference>
<evidence type="ECO:0000256" key="9">
    <source>
        <dbReference type="ARBA" id="ARBA00023136"/>
    </source>
</evidence>
<dbReference type="PROSITE" id="PS50893">
    <property type="entry name" value="ABC_TRANSPORTER_2"/>
    <property type="match status" value="2"/>
</dbReference>
<dbReference type="AlphaFoldDB" id="A0A2V5I721"/>
<feature type="transmembrane region" description="Helical" evidence="10">
    <location>
        <begin position="284"/>
        <end position="305"/>
    </location>
</feature>
<evidence type="ECO:0000259" key="12">
    <source>
        <dbReference type="PROSITE" id="PS50929"/>
    </source>
</evidence>
<evidence type="ECO:0000256" key="2">
    <source>
        <dbReference type="ARBA" id="ARBA00007577"/>
    </source>
</evidence>
<dbReference type="EMBL" id="KZ825509">
    <property type="protein sequence ID" value="PYI30912.1"/>
    <property type="molecule type" value="Genomic_DNA"/>
</dbReference>
<dbReference type="Pfam" id="PF00664">
    <property type="entry name" value="ABC_membrane"/>
    <property type="match status" value="2"/>
</dbReference>
<keyword evidence="7" id="KW-0067">ATP-binding</keyword>
<organism evidence="13 14">
    <name type="scientific">Aspergillus indologenus CBS 114.80</name>
    <dbReference type="NCBI Taxonomy" id="1450541"/>
    <lineage>
        <taxon>Eukaryota</taxon>
        <taxon>Fungi</taxon>
        <taxon>Dikarya</taxon>
        <taxon>Ascomycota</taxon>
        <taxon>Pezizomycotina</taxon>
        <taxon>Eurotiomycetes</taxon>
        <taxon>Eurotiomycetidae</taxon>
        <taxon>Eurotiales</taxon>
        <taxon>Aspergillaceae</taxon>
        <taxon>Aspergillus</taxon>
        <taxon>Aspergillus subgen. Circumdati</taxon>
    </lineage>
</organism>
<keyword evidence="8 10" id="KW-1133">Transmembrane helix</keyword>
<feature type="transmembrane region" description="Helical" evidence="10">
    <location>
        <begin position="918"/>
        <end position="943"/>
    </location>
</feature>
<feature type="transmembrane region" description="Helical" evidence="10">
    <location>
        <begin position="181"/>
        <end position="199"/>
    </location>
</feature>
<feature type="transmembrane region" description="Helical" evidence="10">
    <location>
        <begin position="739"/>
        <end position="759"/>
    </location>
</feature>
<dbReference type="InterPro" id="IPR017871">
    <property type="entry name" value="ABC_transporter-like_CS"/>
</dbReference>
<feature type="transmembrane region" description="Helical" evidence="10">
    <location>
        <begin position="696"/>
        <end position="719"/>
    </location>
</feature>
<dbReference type="InterPro" id="IPR003593">
    <property type="entry name" value="AAA+_ATPase"/>
</dbReference>
<keyword evidence="3" id="KW-0813">Transport</keyword>
<feature type="transmembrane region" description="Helical" evidence="10">
    <location>
        <begin position="205"/>
        <end position="226"/>
    </location>
</feature>
<evidence type="ECO:0000256" key="1">
    <source>
        <dbReference type="ARBA" id="ARBA00004141"/>
    </source>
</evidence>
<feature type="domain" description="ABC transmembrane type-1" evidence="12">
    <location>
        <begin position="701"/>
        <end position="985"/>
    </location>
</feature>
<keyword evidence="6" id="KW-0547">Nucleotide-binding</keyword>
<evidence type="ECO:0000259" key="11">
    <source>
        <dbReference type="PROSITE" id="PS50893"/>
    </source>
</evidence>
<dbReference type="PROSITE" id="PS00211">
    <property type="entry name" value="ABC_TRANSPORTER_1"/>
    <property type="match status" value="2"/>
</dbReference>
<feature type="domain" description="ABC transporter" evidence="11">
    <location>
        <begin position="383"/>
        <end position="635"/>
    </location>
</feature>
<feature type="domain" description="ABC transporter" evidence="11">
    <location>
        <begin position="1018"/>
        <end position="1255"/>
    </location>
</feature>
<evidence type="ECO:0000313" key="13">
    <source>
        <dbReference type="EMBL" id="PYI30912.1"/>
    </source>
</evidence>
<dbReference type="SUPFAM" id="SSF52540">
    <property type="entry name" value="P-loop containing nucleoside triphosphate hydrolases"/>
    <property type="match status" value="2"/>
</dbReference>
<evidence type="ECO:0000256" key="8">
    <source>
        <dbReference type="ARBA" id="ARBA00022989"/>
    </source>
</evidence>
<dbReference type="GO" id="GO:0090374">
    <property type="term" value="P:oligopeptide export from mitochondrion"/>
    <property type="evidence" value="ECO:0007669"/>
    <property type="project" value="TreeGrafter"/>
</dbReference>
<dbReference type="PANTHER" id="PTHR43394:SF11">
    <property type="entry name" value="ATP-BINDING CASSETTE TRANSPORTER"/>
    <property type="match status" value="1"/>
</dbReference>
<dbReference type="GO" id="GO:0015421">
    <property type="term" value="F:ABC-type oligopeptide transporter activity"/>
    <property type="evidence" value="ECO:0007669"/>
    <property type="project" value="TreeGrafter"/>
</dbReference>
<sequence>MSDAILLDDIQPIARCSFEDRETRDTAIEEQIETVSRRAGLFTVYRYATFYERWSLAICVFCALVAGAALPLVTLVFGSFIEHFISGNSNHAKTTHVIADSVRQLSLRLVYIAIGSLLSTLCSTWGFNRLGEKITVRLQLEYLAAALQQNLDYFDAVGAGELTAGVDNDIRTIQEGISQKMAMLISGLAGFIVAIIIAFSQNPRFAGVMLSQPLALMLVVGGLGSWMGRTQRQGQVNWVKADNLAQDVFGAIRAVLAYRSQERYTNKYQETIRIPILLERRERLIFGIIVAGSFAVLHWANGLGIWQANRLVHEAKCTISEALTILYAMTVAGGMLSQALPFLPTIIQAHNAVSRVFSVIERRSPSDSSCSAGRTIEPLQGRIDFHNVNFTYPSQPSRPILHRVSFNVLPGQRVALVGASGSGKSTVLCLLERLHLPSSGCITVDHEPIEELSISWLRSQMGYVDQDVALFRGSIHDNIACGLHISLKQVCQLTLFQEDPAAIRERVIEAAKIAQIHPFISDLPDGYDTALGFGGSGLSGGQRQRIAIARAIVSQPPILLLDEATAALDSKSEREVQKALDAAMTGRTTIVIAHRLSTIQRADKIIVMHNGQIKDQGSHAELMLKCDIYQALVRQQSMKPEPLAQEEMFSADVSTEDWKDVTKSGAIIHRPLNGSASAPVLRSSVRFVWRLNEPELLYVGAGVFLSILAGISYPLHAIFFGNGIVSIIDPKLSTGGHSAWFWALMYLVHGVVVFALYCGRGYCFAASSSMLHMRARASLFKSLLSKGFPFFDAEAHSTGSLLSVLSSDAQKIIGISGTSLGLTAESVFMLVTGITVGCAFGWKLGLASTAIIPFIAASGFLQYFIVMHVQRYIRRNSDAVAIAHEAFTAIRTVTVLGLQSTISAAFAAQIQKDARERYWIFTGVVYACGTFFRVLGIAFVFWYGGAHLIAPGEYSIQQFYVCFAAIVWGSQAASTLFAHAPDIAGAQVAASRVRNLMHESSFSPSEGVMPAPSTVKDVALRKVHFRYPTRSSGSWTLNDVSLNARAGHFIGLVGATGSGKSSVINLLERFYSAGSGSITLDEASIDEYDLESYYHYFALVDQNPCLVGEDIREALHSDNRVIPDEELLAVLAKVGLDGFILSLPQGLSTPVIANGSNLSGGQRQRMAIAKALLWQPTILLLDEATSALDASSEYQVQQALREAMAGRTTIAVAHRLRTIMHADEILVFENGRIVERGTHWNLMEKRGKYWELAQLQELEG</sequence>
<evidence type="ECO:0000256" key="6">
    <source>
        <dbReference type="ARBA" id="ARBA00022741"/>
    </source>
</evidence>
<feature type="transmembrane region" description="Helical" evidence="10">
    <location>
        <begin position="325"/>
        <end position="347"/>
    </location>
</feature>
<dbReference type="InterPro" id="IPR003439">
    <property type="entry name" value="ABC_transporter-like_ATP-bd"/>
</dbReference>
<dbReference type="Gene3D" id="3.40.50.300">
    <property type="entry name" value="P-loop containing nucleotide triphosphate hydrolases"/>
    <property type="match status" value="2"/>
</dbReference>
<protein>
    <submittedName>
        <fullName evidence="13">Multidrug/pheromone exporter, ABC superfamily</fullName>
    </submittedName>
</protein>
<comment type="subcellular location">
    <subcellularLocation>
        <location evidence="1">Membrane</location>
        <topology evidence="1">Multi-pass membrane protein</topology>
    </subcellularLocation>
</comment>
<dbReference type="Pfam" id="PF00005">
    <property type="entry name" value="ABC_tran"/>
    <property type="match status" value="2"/>
</dbReference>
<dbReference type="GO" id="GO:0016887">
    <property type="term" value="F:ATP hydrolysis activity"/>
    <property type="evidence" value="ECO:0007669"/>
    <property type="project" value="InterPro"/>
</dbReference>
<dbReference type="PANTHER" id="PTHR43394">
    <property type="entry name" value="ATP-DEPENDENT PERMEASE MDL1, MITOCHONDRIAL"/>
    <property type="match status" value="1"/>
</dbReference>
<dbReference type="SUPFAM" id="SSF90123">
    <property type="entry name" value="ABC transporter transmembrane region"/>
    <property type="match status" value="2"/>
</dbReference>
<dbReference type="SMART" id="SM00382">
    <property type="entry name" value="AAA"/>
    <property type="match status" value="2"/>
</dbReference>
<comment type="similarity">
    <text evidence="2">Belongs to the ABC transporter superfamily. ABCB family. Multidrug resistance exporter (TC 3.A.1.201) subfamily.</text>
</comment>
<evidence type="ECO:0000256" key="3">
    <source>
        <dbReference type="ARBA" id="ARBA00022448"/>
    </source>
</evidence>
<gene>
    <name evidence="13" type="ORF">BP00DRAFT_475919</name>
</gene>
<dbReference type="InterPro" id="IPR027417">
    <property type="entry name" value="P-loop_NTPase"/>
</dbReference>
<dbReference type="Gene3D" id="1.20.1560.10">
    <property type="entry name" value="ABC transporter type 1, transmembrane domain"/>
    <property type="match status" value="1"/>
</dbReference>
<keyword evidence="4 10" id="KW-0812">Transmembrane</keyword>
<dbReference type="CDD" id="cd18578">
    <property type="entry name" value="ABC_6TM_Pgp_ABCB1_D2_like"/>
    <property type="match status" value="1"/>
</dbReference>
<evidence type="ECO:0000313" key="14">
    <source>
        <dbReference type="Proteomes" id="UP000248817"/>
    </source>
</evidence>
<dbReference type="InterPro" id="IPR039421">
    <property type="entry name" value="Type_1_exporter"/>
</dbReference>
<dbReference type="InterPro" id="IPR036640">
    <property type="entry name" value="ABC1_TM_sf"/>
</dbReference>
<feature type="transmembrane region" description="Helical" evidence="10">
    <location>
        <begin position="820"/>
        <end position="842"/>
    </location>
</feature>
<dbReference type="InterPro" id="IPR011527">
    <property type="entry name" value="ABC1_TM_dom"/>
</dbReference>
<dbReference type="GO" id="GO:0005743">
    <property type="term" value="C:mitochondrial inner membrane"/>
    <property type="evidence" value="ECO:0007669"/>
    <property type="project" value="TreeGrafter"/>
</dbReference>
<evidence type="ECO:0000256" key="5">
    <source>
        <dbReference type="ARBA" id="ARBA00022737"/>
    </source>
</evidence>
<feature type="transmembrane region" description="Helical" evidence="10">
    <location>
        <begin position="56"/>
        <end position="81"/>
    </location>
</feature>
<dbReference type="FunFam" id="3.40.50.300:FF:000913">
    <property type="entry name" value="ABC multidrug transporter SitT"/>
    <property type="match status" value="1"/>
</dbReference>
<dbReference type="FunFam" id="3.40.50.300:FF:000967">
    <property type="entry name" value="ABC multidrug transporter mdr4"/>
    <property type="match status" value="1"/>
</dbReference>
<feature type="domain" description="ABC transmembrane type-1" evidence="12">
    <location>
        <begin position="57"/>
        <end position="348"/>
    </location>
</feature>
<reference evidence="13 14" key="1">
    <citation type="submission" date="2018-02" db="EMBL/GenBank/DDBJ databases">
        <title>The genomes of Aspergillus section Nigri reveals drivers in fungal speciation.</title>
        <authorList>
            <consortium name="DOE Joint Genome Institute"/>
            <person name="Vesth T.C."/>
            <person name="Nybo J."/>
            <person name="Theobald S."/>
            <person name="Brandl J."/>
            <person name="Frisvad J.C."/>
            <person name="Nielsen K.F."/>
            <person name="Lyhne E.K."/>
            <person name="Kogle M.E."/>
            <person name="Kuo A."/>
            <person name="Riley R."/>
            <person name="Clum A."/>
            <person name="Nolan M."/>
            <person name="Lipzen A."/>
            <person name="Salamov A."/>
            <person name="Henrissat B."/>
            <person name="Wiebenga A."/>
            <person name="De vries R.P."/>
            <person name="Grigoriev I.V."/>
            <person name="Mortensen U.H."/>
            <person name="Andersen M.R."/>
            <person name="Baker S.E."/>
        </authorList>
    </citation>
    <scope>NUCLEOTIDE SEQUENCE [LARGE SCALE GENOMIC DNA]</scope>
    <source>
        <strain evidence="13 14">CBS 114.80</strain>
    </source>
</reference>
<dbReference type="CDD" id="cd18577">
    <property type="entry name" value="ABC_6TM_Pgp_ABCB1_D1_like"/>
    <property type="match status" value="1"/>
</dbReference>
<dbReference type="PROSITE" id="PS50929">
    <property type="entry name" value="ABC_TM1F"/>
    <property type="match status" value="2"/>
</dbReference>
<evidence type="ECO:0000256" key="4">
    <source>
        <dbReference type="ARBA" id="ARBA00022692"/>
    </source>
</evidence>
<evidence type="ECO:0000256" key="7">
    <source>
        <dbReference type="ARBA" id="ARBA00022840"/>
    </source>
</evidence>